<dbReference type="CDD" id="cd06580">
    <property type="entry name" value="TM_PBP1_transp_TpRbsC_like"/>
    <property type="match status" value="1"/>
</dbReference>
<dbReference type="GO" id="GO:0005886">
    <property type="term" value="C:plasma membrane"/>
    <property type="evidence" value="ECO:0007669"/>
    <property type="project" value="UniProtKB-SubCell"/>
</dbReference>
<sequence>MTQSKNFRLFGLISVALAIVSSVRLWTDQDALTSSDTIGTALRLTVPILLAGMAGLWAERCGVLNIGIEGMMIFGTWFGAWGAWQYGPWVGLLFAILGGMFGGLVHAVATVRFNIDQVISGVVINLFAYFGVRYLSELVYVGKKGGGISQSPPQKSALPKFNLPVLSGGEIAGWKSPDFLGWLEARRWFILGDLGGIARGLTHSISWATVIAIIVVPVSAWVLWRTRFGLRLRSSGESPVAAESLGIKVNRLRYYGLLISGGLAGLAGGTLSIVASSYYRQGQTAGRGFIGLATMIFGNWRPSGILTGAMLFGYAEGIKLVASDSITALFLLIASMSGAFLIYAIIRHKRNQVLLTLSAFLLSAIAYRTIDTVPESLTQSLPYVVTLIVLATANQRLRPPAMAGVPFRPGEPH</sequence>
<evidence type="ECO:0000256" key="4">
    <source>
        <dbReference type="ARBA" id="ARBA00022989"/>
    </source>
</evidence>
<protein>
    <submittedName>
        <fullName evidence="7">Unannotated protein</fullName>
    </submittedName>
</protein>
<dbReference type="InterPro" id="IPR001851">
    <property type="entry name" value="ABC_transp_permease"/>
</dbReference>
<evidence type="ECO:0000313" key="7">
    <source>
        <dbReference type="EMBL" id="CAB4536893.1"/>
    </source>
</evidence>
<feature type="transmembrane region" description="Helical" evidence="6">
    <location>
        <begin position="205"/>
        <end position="224"/>
    </location>
</feature>
<evidence type="ECO:0000256" key="3">
    <source>
        <dbReference type="ARBA" id="ARBA00022692"/>
    </source>
</evidence>
<dbReference type="GO" id="GO:0022857">
    <property type="term" value="F:transmembrane transporter activity"/>
    <property type="evidence" value="ECO:0007669"/>
    <property type="project" value="InterPro"/>
</dbReference>
<feature type="transmembrane region" description="Helical" evidence="6">
    <location>
        <begin position="326"/>
        <end position="346"/>
    </location>
</feature>
<gene>
    <name evidence="7" type="ORF">UFOPK1353_00714</name>
    <name evidence="8" type="ORF">UFOPK1826_00789</name>
</gene>
<feature type="transmembrane region" description="Helical" evidence="6">
    <location>
        <begin position="254"/>
        <end position="279"/>
    </location>
</feature>
<evidence type="ECO:0000256" key="2">
    <source>
        <dbReference type="ARBA" id="ARBA00022475"/>
    </source>
</evidence>
<feature type="transmembrane region" description="Helical" evidence="6">
    <location>
        <begin position="63"/>
        <end position="84"/>
    </location>
</feature>
<keyword evidence="3 6" id="KW-0812">Transmembrane</keyword>
<name>A0A6J6BES1_9ZZZZ</name>
<evidence type="ECO:0000256" key="5">
    <source>
        <dbReference type="ARBA" id="ARBA00023136"/>
    </source>
</evidence>
<dbReference type="EMBL" id="CAEZUN010000087">
    <property type="protein sequence ID" value="CAB4602815.1"/>
    <property type="molecule type" value="Genomic_DNA"/>
</dbReference>
<feature type="transmembrane region" description="Helical" evidence="6">
    <location>
        <begin position="90"/>
        <end position="111"/>
    </location>
</feature>
<dbReference type="Pfam" id="PF02653">
    <property type="entry name" value="BPD_transp_2"/>
    <property type="match status" value="1"/>
</dbReference>
<dbReference type="AlphaFoldDB" id="A0A6J6BES1"/>
<reference evidence="7" key="1">
    <citation type="submission" date="2020-05" db="EMBL/GenBank/DDBJ databases">
        <authorList>
            <person name="Chiriac C."/>
            <person name="Salcher M."/>
            <person name="Ghai R."/>
            <person name="Kavagutti S V."/>
        </authorList>
    </citation>
    <scope>NUCLEOTIDE SEQUENCE</scope>
</reference>
<proteinExistence type="predicted"/>
<evidence type="ECO:0000256" key="6">
    <source>
        <dbReference type="SAM" id="Phobius"/>
    </source>
</evidence>
<organism evidence="7">
    <name type="scientific">freshwater metagenome</name>
    <dbReference type="NCBI Taxonomy" id="449393"/>
    <lineage>
        <taxon>unclassified sequences</taxon>
        <taxon>metagenomes</taxon>
        <taxon>ecological metagenomes</taxon>
    </lineage>
</organism>
<accession>A0A6J6BES1</accession>
<dbReference type="PANTHER" id="PTHR43370">
    <property type="entry name" value="SUGAR ABC TRANSPORTER INTEGRAL MEMBRANE PROTEIN-RELATED"/>
    <property type="match status" value="1"/>
</dbReference>
<feature type="transmembrane region" description="Helical" evidence="6">
    <location>
        <begin position="41"/>
        <end position="58"/>
    </location>
</feature>
<keyword evidence="4 6" id="KW-1133">Transmembrane helix</keyword>
<feature type="transmembrane region" description="Helical" evidence="6">
    <location>
        <begin position="353"/>
        <end position="370"/>
    </location>
</feature>
<evidence type="ECO:0000256" key="1">
    <source>
        <dbReference type="ARBA" id="ARBA00004651"/>
    </source>
</evidence>
<keyword evidence="2" id="KW-1003">Cell membrane</keyword>
<comment type="subcellular location">
    <subcellularLocation>
        <location evidence="1">Cell membrane</location>
        <topology evidence="1">Multi-pass membrane protein</topology>
    </subcellularLocation>
</comment>
<evidence type="ECO:0000313" key="8">
    <source>
        <dbReference type="EMBL" id="CAB4602815.1"/>
    </source>
</evidence>
<dbReference type="EMBL" id="CAEZSE010000107">
    <property type="protein sequence ID" value="CAB4536893.1"/>
    <property type="molecule type" value="Genomic_DNA"/>
</dbReference>
<keyword evidence="5 6" id="KW-0472">Membrane</keyword>
<dbReference type="PANTHER" id="PTHR43370:SF1">
    <property type="entry name" value="GUANOSINE ABC TRANSPORTER PERMEASE PROTEIN NUPQ"/>
    <property type="match status" value="1"/>
</dbReference>
<feature type="transmembrane region" description="Helical" evidence="6">
    <location>
        <begin position="118"/>
        <end position="136"/>
    </location>
</feature>